<organism evidence="12 13">
    <name type="scientific">Tribonema minus</name>
    <dbReference type="NCBI Taxonomy" id="303371"/>
    <lineage>
        <taxon>Eukaryota</taxon>
        <taxon>Sar</taxon>
        <taxon>Stramenopiles</taxon>
        <taxon>Ochrophyta</taxon>
        <taxon>PX clade</taxon>
        <taxon>Xanthophyceae</taxon>
        <taxon>Tribonematales</taxon>
        <taxon>Tribonemataceae</taxon>
        <taxon>Tribonema</taxon>
    </lineage>
</organism>
<comment type="caution">
    <text evidence="12">The sequence shown here is derived from an EMBL/GenBank/DDBJ whole genome shotgun (WGS) entry which is preliminary data.</text>
</comment>
<evidence type="ECO:0000256" key="4">
    <source>
        <dbReference type="ARBA" id="ARBA00022660"/>
    </source>
</evidence>
<keyword evidence="10 11" id="KW-0472">Membrane</keyword>
<keyword evidence="3" id="KW-0813">Transport</keyword>
<name>A0A835YPU7_9STRA</name>
<keyword evidence="8 11" id="KW-1133">Transmembrane helix</keyword>
<keyword evidence="5 11" id="KW-0812">Transmembrane</keyword>
<dbReference type="OrthoDB" id="41974at2759"/>
<sequence length="97" mass="11329">MAFRMTQTMRAGHERTDCHPALVKLWSKHLPVQGEVSRHLSPNEQKIIVPFLKHAPQKVARKLRIFGVYWGCTFLLVYGTVKGSTWYDRELARQHRS</sequence>
<evidence type="ECO:0000256" key="11">
    <source>
        <dbReference type="SAM" id="Phobius"/>
    </source>
</evidence>
<keyword evidence="9" id="KW-0496">Mitochondrion</keyword>
<protein>
    <submittedName>
        <fullName evidence="12">Uncharacterized protein</fullName>
    </submittedName>
</protein>
<evidence type="ECO:0000256" key="2">
    <source>
        <dbReference type="ARBA" id="ARBA00007668"/>
    </source>
</evidence>
<evidence type="ECO:0000256" key="8">
    <source>
        <dbReference type="ARBA" id="ARBA00022989"/>
    </source>
</evidence>
<evidence type="ECO:0000256" key="9">
    <source>
        <dbReference type="ARBA" id="ARBA00023128"/>
    </source>
</evidence>
<gene>
    <name evidence="12" type="ORF">JKP88DRAFT_350126</name>
</gene>
<dbReference type="GO" id="GO:0006122">
    <property type="term" value="P:mitochondrial electron transport, ubiquinol to cytochrome c"/>
    <property type="evidence" value="ECO:0007669"/>
    <property type="project" value="InterPro"/>
</dbReference>
<evidence type="ECO:0000256" key="3">
    <source>
        <dbReference type="ARBA" id="ARBA00022448"/>
    </source>
</evidence>
<dbReference type="Proteomes" id="UP000664859">
    <property type="component" value="Unassembled WGS sequence"/>
</dbReference>
<accession>A0A835YPU7</accession>
<dbReference type="Gene3D" id="1.20.5.210">
    <property type="entry name" value="Cytochrome b-c1 complex subunit 8"/>
    <property type="match status" value="1"/>
</dbReference>
<dbReference type="EMBL" id="JAFCMP010000511">
    <property type="protein sequence ID" value="KAG5178866.1"/>
    <property type="molecule type" value="Genomic_DNA"/>
</dbReference>
<dbReference type="AlphaFoldDB" id="A0A835YPU7"/>
<evidence type="ECO:0000313" key="13">
    <source>
        <dbReference type="Proteomes" id="UP000664859"/>
    </source>
</evidence>
<reference evidence="12" key="1">
    <citation type="submission" date="2021-02" db="EMBL/GenBank/DDBJ databases">
        <title>First Annotated Genome of the Yellow-green Alga Tribonema minus.</title>
        <authorList>
            <person name="Mahan K.M."/>
        </authorList>
    </citation>
    <scope>NUCLEOTIDE SEQUENCE</scope>
    <source>
        <strain evidence="12">UTEX B ZZ1240</strain>
    </source>
</reference>
<evidence type="ECO:0000256" key="1">
    <source>
        <dbReference type="ARBA" id="ARBA00004434"/>
    </source>
</evidence>
<keyword evidence="4" id="KW-0679">Respiratory chain</keyword>
<keyword evidence="13" id="KW-1185">Reference proteome</keyword>
<evidence type="ECO:0000256" key="10">
    <source>
        <dbReference type="ARBA" id="ARBA00023136"/>
    </source>
</evidence>
<dbReference type="GO" id="GO:0005743">
    <property type="term" value="C:mitochondrial inner membrane"/>
    <property type="evidence" value="ECO:0007669"/>
    <property type="project" value="UniProtKB-SubCell"/>
</dbReference>
<keyword evidence="7" id="KW-0249">Electron transport</keyword>
<dbReference type="InterPro" id="IPR036642">
    <property type="entry name" value="Cyt_bc1_su8_sf"/>
</dbReference>
<keyword evidence="6" id="KW-0999">Mitochondrion inner membrane</keyword>
<evidence type="ECO:0000313" key="12">
    <source>
        <dbReference type="EMBL" id="KAG5178866.1"/>
    </source>
</evidence>
<dbReference type="GO" id="GO:0045275">
    <property type="term" value="C:respiratory chain complex III"/>
    <property type="evidence" value="ECO:0007669"/>
    <property type="project" value="InterPro"/>
</dbReference>
<evidence type="ECO:0000256" key="6">
    <source>
        <dbReference type="ARBA" id="ARBA00022792"/>
    </source>
</evidence>
<proteinExistence type="inferred from homology"/>
<comment type="similarity">
    <text evidence="2">Belongs to the UQCRQ/QCR8 family.</text>
</comment>
<comment type="subcellular location">
    <subcellularLocation>
        <location evidence="1">Mitochondrion inner membrane</location>
        <topology evidence="1">Single-pass membrane protein</topology>
    </subcellularLocation>
</comment>
<evidence type="ECO:0000256" key="5">
    <source>
        <dbReference type="ARBA" id="ARBA00022692"/>
    </source>
</evidence>
<feature type="transmembrane region" description="Helical" evidence="11">
    <location>
        <begin position="63"/>
        <end position="81"/>
    </location>
</feature>
<evidence type="ECO:0000256" key="7">
    <source>
        <dbReference type="ARBA" id="ARBA00022982"/>
    </source>
</evidence>